<dbReference type="PANTHER" id="PTHR33116">
    <property type="entry name" value="REVERSE TRANSCRIPTASE ZINC-BINDING DOMAIN-CONTAINING PROTEIN-RELATED-RELATED"/>
    <property type="match status" value="1"/>
</dbReference>
<organism evidence="1 2">
    <name type="scientific">Tanacetum coccineum</name>
    <dbReference type="NCBI Taxonomy" id="301880"/>
    <lineage>
        <taxon>Eukaryota</taxon>
        <taxon>Viridiplantae</taxon>
        <taxon>Streptophyta</taxon>
        <taxon>Embryophyta</taxon>
        <taxon>Tracheophyta</taxon>
        <taxon>Spermatophyta</taxon>
        <taxon>Magnoliopsida</taxon>
        <taxon>eudicotyledons</taxon>
        <taxon>Gunneridae</taxon>
        <taxon>Pentapetalae</taxon>
        <taxon>asterids</taxon>
        <taxon>campanulids</taxon>
        <taxon>Asterales</taxon>
        <taxon>Asteraceae</taxon>
        <taxon>Asteroideae</taxon>
        <taxon>Anthemideae</taxon>
        <taxon>Anthemidinae</taxon>
        <taxon>Tanacetum</taxon>
    </lineage>
</organism>
<accession>A0ABQ5AWN2</accession>
<gene>
    <name evidence="1" type="ORF">Tco_0840474</name>
</gene>
<comment type="caution">
    <text evidence="1">The sequence shown here is derived from an EMBL/GenBank/DDBJ whole genome shotgun (WGS) entry which is preliminary data.</text>
</comment>
<keyword evidence="2" id="KW-1185">Reference proteome</keyword>
<dbReference type="EMBL" id="BQNB010012633">
    <property type="protein sequence ID" value="GJT06012.1"/>
    <property type="molecule type" value="Genomic_DNA"/>
</dbReference>
<evidence type="ECO:0008006" key="3">
    <source>
        <dbReference type="Google" id="ProtNLM"/>
    </source>
</evidence>
<reference evidence="1" key="1">
    <citation type="journal article" date="2022" name="Int. J. Mol. Sci.">
        <title>Draft Genome of Tanacetum Coccineum: Genomic Comparison of Closely Related Tanacetum-Family Plants.</title>
        <authorList>
            <person name="Yamashiro T."/>
            <person name="Shiraishi A."/>
            <person name="Nakayama K."/>
            <person name="Satake H."/>
        </authorList>
    </citation>
    <scope>NUCLEOTIDE SEQUENCE</scope>
</reference>
<dbReference type="PANTHER" id="PTHR33116:SF79">
    <property type="entry name" value="REVERSE TRANSCRIPTASE DOMAIN, ZINC FINGER, CCHC-TYPE-RELATED"/>
    <property type="match status" value="1"/>
</dbReference>
<evidence type="ECO:0000313" key="1">
    <source>
        <dbReference type="EMBL" id="GJT06012.1"/>
    </source>
</evidence>
<reference evidence="1" key="2">
    <citation type="submission" date="2022-01" db="EMBL/GenBank/DDBJ databases">
        <authorList>
            <person name="Yamashiro T."/>
            <person name="Shiraishi A."/>
            <person name="Satake H."/>
            <person name="Nakayama K."/>
        </authorList>
    </citation>
    <scope>NUCLEOTIDE SEQUENCE</scope>
</reference>
<evidence type="ECO:0000313" key="2">
    <source>
        <dbReference type="Proteomes" id="UP001151760"/>
    </source>
</evidence>
<protein>
    <recommendedName>
        <fullName evidence="3">Maturase</fullName>
    </recommendedName>
</protein>
<dbReference type="Proteomes" id="UP001151760">
    <property type="component" value="Unassembled WGS sequence"/>
</dbReference>
<proteinExistence type="predicted"/>
<sequence>MREVVTDYGPSPFRVYQSWFHKKARLSDLDKLFDNGLSNEELVTERISLLKELHNFNKSHSFRLAQKQKVRWAIEADWRFGLTLLVSACSIAFVSTSIRDGPVILNALISSVQSSFKSKAMIFKVVFEKAFESVRWDFFDIIKKLCVCINMAEDRIQGMSFGIRFDDSLMLSHLFYADDAEGWDVLLGVRLGNEMIICKVSPNRLLLSKGKLCLSVGGRLTLIKSVLTSLPLYHMSLYKAPLGVLRDLEFLRRKIFNGSVSSLSPWNCILKELNSLSAKGINLLALLKKISGNGGEHLFGRLRRREGREKEENPVGGVEKEQFHNLVELVGYISLSFPYVRWAWLLGSLDFYGRRKIAQYGEKLIFRFSLLRRMGLLAFNTTRFSIAQKGNDFRRRSLCYVVDDLEIPQQVLFGILSHPRLELLFDDNVSYLLLGVPNRCKNCNGKNK</sequence>
<name>A0ABQ5AWN2_9ASTR</name>